<dbReference type="Gene3D" id="1.20.1280.290">
    <property type="match status" value="1"/>
</dbReference>
<sequence>MKKKTRTRIFDSLLNLVDYMTKYVYKDVKCAVNHTQIHYAHSNMQFDPFSFRKPGLVYSLVSGFVLLASLIGWLWWSPIWEDSSTIHQTESPLIISSKDVIFQVGSGGYLSIRPREPLLEEAEIKIVFDDPEIVDTIGTFTIPPASLREIFVPLHSKNGIAGHCVMSLQTKNKEIKNLYMIKVKIRVVQSVLFGYLSVALGWLYFLAWSISYYPQITKNYRRKSVVGFSLDYVFLNLMGHIFYGIFNVNLYWNTYIQKQYAKRHPRGDIPVHSNDYVFSLNAVLMMTILTIQCAIYDRGDQRVGRVNLCIIGVCCSATLFGLFSAWTGHTPWLDFLYFLSYVKVATVPVKFIPQVYIQYKLKNTDGWSIKSSQLDIVGCVASFLQMIVDAFNNDDWDGTFGNPGKMMLAFVSLFFDLIFCMQHYILYPKSQATKVPKSPLVKTESPFQGFSVGTVHKPGSIYDL</sequence>
<dbReference type="EMBL" id="CAIIXF020000001">
    <property type="protein sequence ID" value="CAH1775404.1"/>
    <property type="molecule type" value="Genomic_DNA"/>
</dbReference>
<dbReference type="AlphaFoldDB" id="A0A8S4N3U0"/>
<gene>
    <name evidence="10" type="ORF">OFUS_LOCUS2713</name>
</gene>
<feature type="transmembrane region" description="Helical" evidence="9">
    <location>
        <begin position="308"/>
        <end position="329"/>
    </location>
</feature>
<evidence type="ECO:0000256" key="1">
    <source>
        <dbReference type="ARBA" id="ARBA00004127"/>
    </source>
</evidence>
<dbReference type="Pfam" id="PF04193">
    <property type="entry name" value="PQ-loop"/>
    <property type="match status" value="2"/>
</dbReference>
<feature type="transmembrane region" description="Helical" evidence="9">
    <location>
        <begin position="276"/>
        <end position="296"/>
    </location>
</feature>
<dbReference type="GO" id="GO:0012505">
    <property type="term" value="C:endomembrane system"/>
    <property type="evidence" value="ECO:0007669"/>
    <property type="project" value="UniProtKB-SubCell"/>
</dbReference>
<comment type="catalytic activity">
    <reaction evidence="8">
        <text>L-cystine(out) + H(+)(out) = L-cystine(in) + H(+)(in)</text>
        <dbReference type="Rhea" id="RHEA:66172"/>
        <dbReference type="ChEBI" id="CHEBI:15378"/>
        <dbReference type="ChEBI" id="CHEBI:35491"/>
    </reaction>
    <physiologicalReaction direction="left-to-right" evidence="8">
        <dbReference type="Rhea" id="RHEA:66173"/>
    </physiologicalReaction>
</comment>
<evidence type="ECO:0000256" key="9">
    <source>
        <dbReference type="SAM" id="Phobius"/>
    </source>
</evidence>
<dbReference type="Proteomes" id="UP000749559">
    <property type="component" value="Unassembled WGS sequence"/>
</dbReference>
<evidence type="ECO:0000313" key="10">
    <source>
        <dbReference type="EMBL" id="CAH1775404.1"/>
    </source>
</evidence>
<evidence type="ECO:0000256" key="4">
    <source>
        <dbReference type="ARBA" id="ARBA00022692"/>
    </source>
</evidence>
<dbReference type="GO" id="GO:0005765">
    <property type="term" value="C:lysosomal membrane"/>
    <property type="evidence" value="ECO:0007669"/>
    <property type="project" value="TreeGrafter"/>
</dbReference>
<name>A0A8S4N3U0_OWEFU</name>
<dbReference type="InterPro" id="IPR005282">
    <property type="entry name" value="LC_transporter"/>
</dbReference>
<evidence type="ECO:0000256" key="5">
    <source>
        <dbReference type="ARBA" id="ARBA00022737"/>
    </source>
</evidence>
<accession>A0A8S4N3U0</accession>
<evidence type="ECO:0000256" key="3">
    <source>
        <dbReference type="ARBA" id="ARBA00022448"/>
    </source>
</evidence>
<comment type="caution">
    <text evidence="10">The sequence shown here is derived from an EMBL/GenBank/DDBJ whole genome shotgun (WGS) entry which is preliminary data.</text>
</comment>
<dbReference type="NCBIfam" id="TIGR00951">
    <property type="entry name" value="2A43"/>
    <property type="match status" value="1"/>
</dbReference>
<feature type="transmembrane region" description="Helical" evidence="9">
    <location>
        <begin position="406"/>
        <end position="427"/>
    </location>
</feature>
<keyword evidence="4 9" id="KW-0812">Transmembrane</keyword>
<keyword evidence="3" id="KW-0813">Transport</keyword>
<evidence type="ECO:0008006" key="12">
    <source>
        <dbReference type="Google" id="ProtNLM"/>
    </source>
</evidence>
<evidence type="ECO:0000256" key="2">
    <source>
        <dbReference type="ARBA" id="ARBA00006855"/>
    </source>
</evidence>
<dbReference type="GO" id="GO:0015184">
    <property type="term" value="F:L-cystine transmembrane transporter activity"/>
    <property type="evidence" value="ECO:0007669"/>
    <property type="project" value="TreeGrafter"/>
</dbReference>
<feature type="transmembrane region" description="Helical" evidence="9">
    <location>
        <begin position="56"/>
        <end position="76"/>
    </location>
</feature>
<dbReference type="PANTHER" id="PTHR13131:SF5">
    <property type="entry name" value="CYSTINOSIN"/>
    <property type="match status" value="1"/>
</dbReference>
<feature type="transmembrane region" description="Helical" evidence="9">
    <location>
        <begin position="192"/>
        <end position="213"/>
    </location>
</feature>
<dbReference type="InterPro" id="IPR006603">
    <property type="entry name" value="PQ-loop_rpt"/>
</dbReference>
<keyword evidence="7 9" id="KW-0472">Membrane</keyword>
<dbReference type="OrthoDB" id="75720at2759"/>
<organism evidence="10 11">
    <name type="scientific">Owenia fusiformis</name>
    <name type="common">Polychaete worm</name>
    <dbReference type="NCBI Taxonomy" id="6347"/>
    <lineage>
        <taxon>Eukaryota</taxon>
        <taxon>Metazoa</taxon>
        <taxon>Spiralia</taxon>
        <taxon>Lophotrochozoa</taxon>
        <taxon>Annelida</taxon>
        <taxon>Polychaeta</taxon>
        <taxon>Sedentaria</taxon>
        <taxon>Canalipalpata</taxon>
        <taxon>Sabellida</taxon>
        <taxon>Oweniida</taxon>
        <taxon>Oweniidae</taxon>
        <taxon>Owenia</taxon>
    </lineage>
</organism>
<reference evidence="10" key="1">
    <citation type="submission" date="2022-03" db="EMBL/GenBank/DDBJ databases">
        <authorList>
            <person name="Martin C."/>
        </authorList>
    </citation>
    <scope>NUCLEOTIDE SEQUENCE</scope>
</reference>
<comment type="similarity">
    <text evidence="2">Belongs to the cystinosin family.</text>
</comment>
<evidence type="ECO:0000256" key="8">
    <source>
        <dbReference type="ARBA" id="ARBA00048473"/>
    </source>
</evidence>
<dbReference type="SMART" id="SM00679">
    <property type="entry name" value="CTNS"/>
    <property type="match status" value="2"/>
</dbReference>
<comment type="subcellular location">
    <subcellularLocation>
        <location evidence="1">Endomembrane system</location>
        <topology evidence="1">Multi-pass membrane protein</topology>
    </subcellularLocation>
</comment>
<keyword evidence="11" id="KW-1185">Reference proteome</keyword>
<protein>
    <recommendedName>
        <fullName evidence="12">Cystinosin</fullName>
    </recommendedName>
</protein>
<feature type="transmembrane region" description="Helical" evidence="9">
    <location>
        <begin position="225"/>
        <end position="246"/>
    </location>
</feature>
<evidence type="ECO:0000256" key="7">
    <source>
        <dbReference type="ARBA" id="ARBA00023136"/>
    </source>
</evidence>
<keyword evidence="5" id="KW-0677">Repeat</keyword>
<dbReference type="PANTHER" id="PTHR13131">
    <property type="entry name" value="CYSTINOSIN"/>
    <property type="match status" value="1"/>
</dbReference>
<proteinExistence type="inferred from homology"/>
<evidence type="ECO:0000313" key="11">
    <source>
        <dbReference type="Proteomes" id="UP000749559"/>
    </source>
</evidence>
<evidence type="ECO:0000256" key="6">
    <source>
        <dbReference type="ARBA" id="ARBA00022989"/>
    </source>
</evidence>
<keyword evidence="6 9" id="KW-1133">Transmembrane helix</keyword>